<dbReference type="Proteomes" id="UP000184052">
    <property type="component" value="Unassembled WGS sequence"/>
</dbReference>
<gene>
    <name evidence="1" type="ORF">SAMN02745751_00171</name>
</gene>
<proteinExistence type="predicted"/>
<dbReference type="OrthoDB" id="9798941at2"/>
<organism evidence="1 2">
    <name type="scientific">Dethiosulfatibacter aminovorans DSM 17477</name>
    <dbReference type="NCBI Taxonomy" id="1121476"/>
    <lineage>
        <taxon>Bacteria</taxon>
        <taxon>Bacillati</taxon>
        <taxon>Bacillota</taxon>
        <taxon>Tissierellia</taxon>
        <taxon>Dethiosulfatibacter</taxon>
    </lineage>
</organism>
<keyword evidence="2" id="KW-1185">Reference proteome</keyword>
<name>A0A1M6AM71_9FIRM</name>
<sequence length="120" mass="13899">MSDRITLDIPKKSDFISIIRLTTSSIVNKLDFNIDEVDDLKILVAEISVMFIRYIKDDNRNLRFEFILDGDLIKIDVTDMNEGDFRVEDDDLSMLIIESLSDEYSIDEEGKRVTIVKKCS</sequence>
<dbReference type="AlphaFoldDB" id="A0A1M6AM71"/>
<evidence type="ECO:0000313" key="1">
    <source>
        <dbReference type="EMBL" id="SHI37531.1"/>
    </source>
</evidence>
<dbReference type="EMBL" id="FQZL01000004">
    <property type="protein sequence ID" value="SHI37531.1"/>
    <property type="molecule type" value="Genomic_DNA"/>
</dbReference>
<dbReference type="GO" id="GO:0016301">
    <property type="term" value="F:kinase activity"/>
    <property type="evidence" value="ECO:0007669"/>
    <property type="project" value="UniProtKB-KW"/>
</dbReference>
<accession>A0A1M6AM71</accession>
<dbReference type="STRING" id="1121476.SAMN02745751_00171"/>
<dbReference type="RefSeq" id="WP_073045664.1">
    <property type="nucleotide sequence ID" value="NZ_FQZL01000004.1"/>
</dbReference>
<protein>
    <submittedName>
        <fullName evidence="1">Serine/threonine-protein kinase RsbW</fullName>
    </submittedName>
</protein>
<keyword evidence="1" id="KW-0418">Kinase</keyword>
<reference evidence="1 2" key="1">
    <citation type="submission" date="2016-11" db="EMBL/GenBank/DDBJ databases">
        <authorList>
            <person name="Jaros S."/>
            <person name="Januszkiewicz K."/>
            <person name="Wedrychowicz H."/>
        </authorList>
    </citation>
    <scope>NUCLEOTIDE SEQUENCE [LARGE SCALE GENOMIC DNA]</scope>
    <source>
        <strain evidence="1 2">DSM 17477</strain>
    </source>
</reference>
<evidence type="ECO:0000313" key="2">
    <source>
        <dbReference type="Proteomes" id="UP000184052"/>
    </source>
</evidence>
<keyword evidence="1" id="KW-0808">Transferase</keyword>